<dbReference type="Gene3D" id="3.40.50.300">
    <property type="entry name" value="P-loop containing nucleotide triphosphate hydrolases"/>
    <property type="match status" value="1"/>
</dbReference>
<evidence type="ECO:0000259" key="5">
    <source>
        <dbReference type="PROSITE" id="PS50893"/>
    </source>
</evidence>
<dbReference type="CDD" id="cd03235">
    <property type="entry name" value="ABC_Metallic_Cations"/>
    <property type="match status" value="1"/>
</dbReference>
<dbReference type="InterPro" id="IPR050153">
    <property type="entry name" value="Metal_Ion_Import_ABC"/>
</dbReference>
<dbReference type="GO" id="GO:0005524">
    <property type="term" value="F:ATP binding"/>
    <property type="evidence" value="ECO:0007669"/>
    <property type="project" value="UniProtKB-KW"/>
</dbReference>
<dbReference type="Proteomes" id="UP000436181">
    <property type="component" value="Unassembled WGS sequence"/>
</dbReference>
<comment type="caution">
    <text evidence="6">The sequence shown here is derived from an EMBL/GenBank/DDBJ whole genome shotgun (WGS) entry which is preliminary data.</text>
</comment>
<keyword evidence="3" id="KW-0547">Nucleotide-binding</keyword>
<dbReference type="PANTHER" id="PTHR42734">
    <property type="entry name" value="METAL TRANSPORT SYSTEM ATP-BINDING PROTEIN TM_0124-RELATED"/>
    <property type="match status" value="1"/>
</dbReference>
<dbReference type="PROSITE" id="PS50893">
    <property type="entry name" value="ABC_TRANSPORTER_2"/>
    <property type="match status" value="1"/>
</dbReference>
<evidence type="ECO:0000256" key="3">
    <source>
        <dbReference type="ARBA" id="ARBA00022741"/>
    </source>
</evidence>
<gene>
    <name evidence="6" type="ORF">F8377_02820</name>
</gene>
<dbReference type="SMART" id="SM00382">
    <property type="entry name" value="AAA"/>
    <property type="match status" value="1"/>
</dbReference>
<dbReference type="PROSITE" id="PS00211">
    <property type="entry name" value="ABC_TRANSPORTER_1"/>
    <property type="match status" value="1"/>
</dbReference>
<evidence type="ECO:0000313" key="7">
    <source>
        <dbReference type="Proteomes" id="UP000436181"/>
    </source>
</evidence>
<keyword evidence="7" id="KW-1185">Reference proteome</keyword>
<evidence type="ECO:0000256" key="2">
    <source>
        <dbReference type="ARBA" id="ARBA00022448"/>
    </source>
</evidence>
<accession>A0ABQ6VFB7</accession>
<dbReference type="SUPFAM" id="SSF52540">
    <property type="entry name" value="P-loop containing nucleoside triphosphate hydrolases"/>
    <property type="match status" value="1"/>
</dbReference>
<evidence type="ECO:0000313" key="6">
    <source>
        <dbReference type="EMBL" id="KAB3523102.1"/>
    </source>
</evidence>
<reference evidence="6 7" key="1">
    <citation type="submission" date="2019-10" db="EMBL/GenBank/DDBJ databases">
        <title>Corynebacterium sp novel species isolated from the respiratory tract of Marmot.</title>
        <authorList>
            <person name="Zhang G."/>
        </authorList>
    </citation>
    <scope>NUCLEOTIDE SEQUENCE [LARGE SCALE GENOMIC DNA]</scope>
    <source>
        <strain evidence="6 7">336</strain>
    </source>
</reference>
<protein>
    <submittedName>
        <fullName evidence="6">Metal ABC transporter ATP-binding protein</fullName>
    </submittedName>
</protein>
<name>A0ABQ6VFB7_9CORY</name>
<comment type="similarity">
    <text evidence="1">Belongs to the ABC transporter superfamily.</text>
</comment>
<proteinExistence type="inferred from homology"/>
<dbReference type="PANTHER" id="PTHR42734:SF5">
    <property type="entry name" value="IRON TRANSPORT SYSTEM ATP-BINDING PROTEIN HI_0361-RELATED"/>
    <property type="match status" value="1"/>
</dbReference>
<dbReference type="RefSeq" id="WP_151843896.1">
    <property type="nucleotide sequence ID" value="NZ_WBZJ01000001.1"/>
</dbReference>
<evidence type="ECO:0000256" key="4">
    <source>
        <dbReference type="ARBA" id="ARBA00022840"/>
    </source>
</evidence>
<dbReference type="InterPro" id="IPR027417">
    <property type="entry name" value="P-loop_NTPase"/>
</dbReference>
<dbReference type="EMBL" id="WBZJ01000001">
    <property type="protein sequence ID" value="KAB3523102.1"/>
    <property type="molecule type" value="Genomic_DNA"/>
</dbReference>
<dbReference type="InterPro" id="IPR017871">
    <property type="entry name" value="ABC_transporter-like_CS"/>
</dbReference>
<sequence>MQSTSTSAPIPALTAKGLRVRYSPTSSPALFDASLSLYHGHIKALIGPNGAGKSTLFKALMGLVPHVHGTVDIPGGRGKISYVPQHDDVNWNFPISVKEVVQTGVLAGAKNKWIGRLTAQQRQHVRDALKAVDLEHLADRHISELSGGQKKRVFVARGLAQKATIILLDEPFAGVDQATEHSLIELLHSLRDQGVAMLIATHNLDQVPRLADSVLMLNRTVIAEGDVEDTLTKENLMATYGWASAHTIESEAQEG</sequence>
<keyword evidence="4 6" id="KW-0067">ATP-binding</keyword>
<organism evidence="6 7">
    <name type="scientific">Corynebacterium zhongnanshanii</name>
    <dbReference type="NCBI Taxonomy" id="2768834"/>
    <lineage>
        <taxon>Bacteria</taxon>
        <taxon>Bacillati</taxon>
        <taxon>Actinomycetota</taxon>
        <taxon>Actinomycetes</taxon>
        <taxon>Mycobacteriales</taxon>
        <taxon>Corynebacteriaceae</taxon>
        <taxon>Corynebacterium</taxon>
    </lineage>
</organism>
<dbReference type="Pfam" id="PF00005">
    <property type="entry name" value="ABC_tran"/>
    <property type="match status" value="1"/>
</dbReference>
<feature type="domain" description="ABC transporter" evidence="5">
    <location>
        <begin position="15"/>
        <end position="244"/>
    </location>
</feature>
<evidence type="ECO:0000256" key="1">
    <source>
        <dbReference type="ARBA" id="ARBA00005417"/>
    </source>
</evidence>
<keyword evidence="2" id="KW-0813">Transport</keyword>
<dbReference type="InterPro" id="IPR003593">
    <property type="entry name" value="AAA+_ATPase"/>
</dbReference>
<dbReference type="InterPro" id="IPR003439">
    <property type="entry name" value="ABC_transporter-like_ATP-bd"/>
</dbReference>